<evidence type="ECO:0000259" key="4">
    <source>
        <dbReference type="PROSITE" id="PS50090"/>
    </source>
</evidence>
<reference evidence="5 6" key="1">
    <citation type="journal article" date="2020" name="BMC Genomics">
        <title>Intraspecific diversification of the crop wild relative Brassica cretica Lam. using demographic model selection.</title>
        <authorList>
            <person name="Kioukis A."/>
            <person name="Michalopoulou V.A."/>
            <person name="Briers L."/>
            <person name="Pirintsos S."/>
            <person name="Studholme D.J."/>
            <person name="Pavlidis P."/>
            <person name="Sarris P.F."/>
        </authorList>
    </citation>
    <scope>NUCLEOTIDE SEQUENCE [LARGE SCALE GENOMIC DNA]</scope>
    <source>
        <strain evidence="6">cv. PFS-1207/04</strain>
    </source>
</reference>
<evidence type="ECO:0000256" key="3">
    <source>
        <dbReference type="ARBA" id="ARBA00023242"/>
    </source>
</evidence>
<keyword evidence="6" id="KW-1185">Reference proteome</keyword>
<comment type="subcellular location">
    <subcellularLocation>
        <location evidence="1">Nucleus</location>
    </subcellularLocation>
</comment>
<sequence>MSQQEEDLILRMYRLVGDREKNVFLQNTRWEIIAGRVPGRKAVEIERYWIMRNNTHFLPPSSKF</sequence>
<name>A0ABQ7BF15_BRACR</name>
<evidence type="ECO:0000313" key="5">
    <source>
        <dbReference type="EMBL" id="KAF3530917.1"/>
    </source>
</evidence>
<dbReference type="CDD" id="cd00167">
    <property type="entry name" value="SANT"/>
    <property type="match status" value="1"/>
</dbReference>
<organism evidence="5 6">
    <name type="scientific">Brassica cretica</name>
    <name type="common">Mustard</name>
    <dbReference type="NCBI Taxonomy" id="69181"/>
    <lineage>
        <taxon>Eukaryota</taxon>
        <taxon>Viridiplantae</taxon>
        <taxon>Streptophyta</taxon>
        <taxon>Embryophyta</taxon>
        <taxon>Tracheophyta</taxon>
        <taxon>Spermatophyta</taxon>
        <taxon>Magnoliopsida</taxon>
        <taxon>eudicotyledons</taxon>
        <taxon>Gunneridae</taxon>
        <taxon>Pentapetalae</taxon>
        <taxon>rosids</taxon>
        <taxon>malvids</taxon>
        <taxon>Brassicales</taxon>
        <taxon>Brassicaceae</taxon>
        <taxon>Brassiceae</taxon>
        <taxon>Brassica</taxon>
    </lineage>
</organism>
<dbReference type="InterPro" id="IPR015495">
    <property type="entry name" value="Myb_TF_plants"/>
</dbReference>
<keyword evidence="2" id="KW-0238">DNA-binding</keyword>
<dbReference type="Gene3D" id="1.10.10.60">
    <property type="entry name" value="Homeodomain-like"/>
    <property type="match status" value="1"/>
</dbReference>
<comment type="caution">
    <text evidence="5">The sequence shown here is derived from an EMBL/GenBank/DDBJ whole genome shotgun (WGS) entry which is preliminary data.</text>
</comment>
<dbReference type="PANTHER" id="PTHR47998">
    <property type="entry name" value="TRANSCRIPTION FACTOR MYB51-LIKE ISOFORM X1"/>
    <property type="match status" value="1"/>
</dbReference>
<keyword evidence="3" id="KW-0539">Nucleus</keyword>
<dbReference type="PANTHER" id="PTHR47998:SF93">
    <property type="entry name" value="MYB-LIKE TRANSCRIPTION FACTOR ETC1"/>
    <property type="match status" value="1"/>
</dbReference>
<dbReference type="Proteomes" id="UP000266723">
    <property type="component" value="Unassembled WGS sequence"/>
</dbReference>
<dbReference type="SUPFAM" id="SSF46689">
    <property type="entry name" value="Homeodomain-like"/>
    <property type="match status" value="1"/>
</dbReference>
<protein>
    <recommendedName>
        <fullName evidence="4">Myb-like domain-containing protein</fullName>
    </recommendedName>
</protein>
<proteinExistence type="predicted"/>
<dbReference type="Pfam" id="PF00249">
    <property type="entry name" value="Myb_DNA-binding"/>
    <property type="match status" value="1"/>
</dbReference>
<dbReference type="InterPro" id="IPR001005">
    <property type="entry name" value="SANT/Myb"/>
</dbReference>
<evidence type="ECO:0000256" key="1">
    <source>
        <dbReference type="ARBA" id="ARBA00004123"/>
    </source>
</evidence>
<evidence type="ECO:0000313" key="6">
    <source>
        <dbReference type="Proteomes" id="UP000266723"/>
    </source>
</evidence>
<dbReference type="InterPro" id="IPR009057">
    <property type="entry name" value="Homeodomain-like_sf"/>
</dbReference>
<evidence type="ECO:0000256" key="2">
    <source>
        <dbReference type="ARBA" id="ARBA00023125"/>
    </source>
</evidence>
<dbReference type="EMBL" id="QGKV02001507">
    <property type="protein sequence ID" value="KAF3530917.1"/>
    <property type="molecule type" value="Genomic_DNA"/>
</dbReference>
<dbReference type="PROSITE" id="PS50090">
    <property type="entry name" value="MYB_LIKE"/>
    <property type="match status" value="1"/>
</dbReference>
<gene>
    <name evidence="5" type="ORF">DY000_02038680</name>
</gene>
<accession>A0ABQ7BF15</accession>
<feature type="domain" description="Myb-like" evidence="4">
    <location>
        <begin position="1"/>
        <end position="49"/>
    </location>
</feature>